<dbReference type="EMBL" id="JAAAMJ010000034">
    <property type="protein sequence ID" value="NDV89286.1"/>
    <property type="molecule type" value="Genomic_DNA"/>
</dbReference>
<comment type="caution">
    <text evidence="2">The sequence shown here is derived from an EMBL/GenBank/DDBJ whole genome shotgun (WGS) entry which is preliminary data.</text>
</comment>
<evidence type="ECO:0000313" key="2">
    <source>
        <dbReference type="EMBL" id="NDV89286.1"/>
    </source>
</evidence>
<reference evidence="2 3" key="1">
    <citation type="submission" date="2020-01" db="EMBL/GenBank/DDBJ databases">
        <title>Genomes of bacteria type strains.</title>
        <authorList>
            <person name="Chen J."/>
            <person name="Zhu S."/>
            <person name="Chen J."/>
        </authorList>
    </citation>
    <scope>NUCLEOTIDE SEQUENCE [LARGE SCALE GENOMIC DNA]</scope>
    <source>
        <strain evidence="2 3">KCTC 52919</strain>
    </source>
</reference>
<dbReference type="Proteomes" id="UP000476332">
    <property type="component" value="Unassembled WGS sequence"/>
</dbReference>
<sequence>MSFFLNKMASLLATLMVVGIALFCSSSALAHTSHGTDTAEAVALTLAGDLVVEEAAAATGDDGEVAGHRVASQSSCCGTGVSTCMAATTSAPAICLRAPPLATHGPALESGLLDGTSLDGLIRPPKAFV</sequence>
<feature type="signal peptide" evidence="1">
    <location>
        <begin position="1"/>
        <end position="30"/>
    </location>
</feature>
<evidence type="ECO:0008006" key="4">
    <source>
        <dbReference type="Google" id="ProtNLM"/>
    </source>
</evidence>
<dbReference type="RefSeq" id="WP_163046139.1">
    <property type="nucleotide sequence ID" value="NZ_JAAAMJ010000034.1"/>
</dbReference>
<feature type="chain" id="PRO_5026767360" description="Secreted protein" evidence="1">
    <location>
        <begin position="31"/>
        <end position="129"/>
    </location>
</feature>
<evidence type="ECO:0000313" key="3">
    <source>
        <dbReference type="Proteomes" id="UP000476332"/>
    </source>
</evidence>
<organism evidence="2 3">
    <name type="scientific">Aurantimonas aggregata</name>
    <dbReference type="NCBI Taxonomy" id="2047720"/>
    <lineage>
        <taxon>Bacteria</taxon>
        <taxon>Pseudomonadati</taxon>
        <taxon>Pseudomonadota</taxon>
        <taxon>Alphaproteobacteria</taxon>
        <taxon>Hyphomicrobiales</taxon>
        <taxon>Aurantimonadaceae</taxon>
        <taxon>Aurantimonas</taxon>
    </lineage>
</organism>
<protein>
    <recommendedName>
        <fullName evidence="4">Secreted protein</fullName>
    </recommendedName>
</protein>
<name>A0A6L9MNZ4_9HYPH</name>
<keyword evidence="1" id="KW-0732">Signal</keyword>
<evidence type="ECO:0000256" key="1">
    <source>
        <dbReference type="SAM" id="SignalP"/>
    </source>
</evidence>
<proteinExistence type="predicted"/>
<accession>A0A6L9MNZ4</accession>
<dbReference type="AlphaFoldDB" id="A0A6L9MNZ4"/>
<keyword evidence="3" id="KW-1185">Reference proteome</keyword>
<gene>
    <name evidence="2" type="ORF">GTW51_21730</name>
</gene>